<dbReference type="Pfam" id="PF21716">
    <property type="entry name" value="dnstrm_HI1420"/>
    <property type="match status" value="1"/>
</dbReference>
<evidence type="ECO:0000313" key="1">
    <source>
        <dbReference type="EMBL" id="PQJ95328.1"/>
    </source>
</evidence>
<dbReference type="RefSeq" id="WP_105074369.1">
    <property type="nucleotide sequence ID" value="NZ_JAFLKP010000134.1"/>
</dbReference>
<dbReference type="NCBIfam" id="TIGR02684">
    <property type="entry name" value="dnstrm_HI1420"/>
    <property type="match status" value="1"/>
</dbReference>
<dbReference type="OrthoDB" id="9798416at2"/>
<dbReference type="EMBL" id="PPGH01000037">
    <property type="protein sequence ID" value="PQJ95328.1"/>
    <property type="molecule type" value="Genomic_DNA"/>
</dbReference>
<dbReference type="Proteomes" id="UP000239936">
    <property type="component" value="Unassembled WGS sequence"/>
</dbReference>
<protein>
    <submittedName>
        <fullName evidence="1">Putative addiction module antidote protein</fullName>
    </submittedName>
</protein>
<evidence type="ECO:0000313" key="2">
    <source>
        <dbReference type="Proteomes" id="UP000239936"/>
    </source>
</evidence>
<organism evidence="1 2">
    <name type="scientific">Chromatium okenii</name>
    <dbReference type="NCBI Taxonomy" id="61644"/>
    <lineage>
        <taxon>Bacteria</taxon>
        <taxon>Pseudomonadati</taxon>
        <taxon>Pseudomonadota</taxon>
        <taxon>Gammaproteobacteria</taxon>
        <taxon>Chromatiales</taxon>
        <taxon>Chromatiaceae</taxon>
        <taxon>Chromatium</taxon>
    </lineage>
</organism>
<sequence length="98" mass="10756">MTHKIPLSTVPDFDPAEHLKDEEDIALYLTLVLEDGDPSELAHALGVVARARGMTEIAKISGITREALFASLHLDTPPCFEIITQVYQACGVKIPLMR</sequence>
<dbReference type="InterPro" id="IPR014057">
    <property type="entry name" value="HI1420"/>
</dbReference>
<dbReference type="PANTHER" id="PTHR40275">
    <property type="entry name" value="SSL7038 PROTEIN"/>
    <property type="match status" value="1"/>
</dbReference>
<reference evidence="1 2" key="1">
    <citation type="submission" date="2018-01" db="EMBL/GenBank/DDBJ databases">
        <title>The complete genome sequence of Chromatium okenii LaCa, a purple sulfur bacterium with a turbulent life.</title>
        <authorList>
            <person name="Luedin S.M."/>
            <person name="Liechti N."/>
            <person name="Storelli N."/>
            <person name="Danza F."/>
            <person name="Wittwer M."/>
            <person name="Pothier J.F."/>
            <person name="Tonolla M.A."/>
        </authorList>
    </citation>
    <scope>NUCLEOTIDE SEQUENCE [LARGE SCALE GENOMIC DNA]</scope>
    <source>
        <strain evidence="1 2">LaCa</strain>
    </source>
</reference>
<dbReference type="PANTHER" id="PTHR40275:SF1">
    <property type="entry name" value="SSL7038 PROTEIN"/>
    <property type="match status" value="1"/>
</dbReference>
<keyword evidence="2" id="KW-1185">Reference proteome</keyword>
<dbReference type="AlphaFoldDB" id="A0A2S7XPG8"/>
<accession>A0A2S7XPG8</accession>
<gene>
    <name evidence="1" type="ORF">CXB77_13910</name>
</gene>
<comment type="caution">
    <text evidence="1">The sequence shown here is derived from an EMBL/GenBank/DDBJ whole genome shotgun (WGS) entry which is preliminary data.</text>
</comment>
<name>A0A2S7XPG8_9GAMM</name>
<proteinExistence type="predicted"/>